<protein>
    <submittedName>
        <fullName evidence="1">Uncharacterized protein</fullName>
    </submittedName>
</protein>
<accession>A0ABD7V4E2</accession>
<evidence type="ECO:0000313" key="1">
    <source>
        <dbReference type="EMBL" id="VFA88871.1"/>
    </source>
</evidence>
<gene>
    <name evidence="1" type="ORF">NCTC8139_02427</name>
</gene>
<proteinExistence type="predicted"/>
<comment type="caution">
    <text evidence="1">The sequence shown here is derived from an EMBL/GenBank/DDBJ whole genome shotgun (WGS) entry which is preliminary data.</text>
</comment>
<dbReference type="EMBL" id="CAACYD010000006">
    <property type="protein sequence ID" value="VFA88871.1"/>
    <property type="molecule type" value="Genomic_DNA"/>
</dbReference>
<reference evidence="1 2" key="1">
    <citation type="submission" date="2019-02" db="EMBL/GenBank/DDBJ databases">
        <authorList>
            <consortium name="Pathogen Informatics"/>
        </authorList>
    </citation>
    <scope>NUCLEOTIDE SEQUENCE [LARGE SCALE GENOMIC DNA]</scope>
    <source>
        <strain evidence="1 2">3012STDY6756503</strain>
    </source>
</reference>
<dbReference type="AlphaFoldDB" id="A0ABD7V4E2"/>
<organism evidence="1 2">
    <name type="scientific">Gordonia paraffinivorans</name>
    <dbReference type="NCBI Taxonomy" id="175628"/>
    <lineage>
        <taxon>Bacteria</taxon>
        <taxon>Bacillati</taxon>
        <taxon>Actinomycetota</taxon>
        <taxon>Actinomycetes</taxon>
        <taxon>Mycobacteriales</taxon>
        <taxon>Gordoniaceae</taxon>
        <taxon>Gordonia</taxon>
    </lineage>
</organism>
<dbReference type="Proteomes" id="UP000360750">
    <property type="component" value="Unassembled WGS sequence"/>
</dbReference>
<evidence type="ECO:0000313" key="2">
    <source>
        <dbReference type="Proteomes" id="UP000360750"/>
    </source>
</evidence>
<name>A0ABD7V4E2_9ACTN</name>
<sequence length="139" mass="14810">MLAGLIVGVGAHAPAAAAPSGPASQVASAKWKPLPTVYSNVRDTDSKLVFPYAFILSVGQTRQLNDSGILPVVANAGIRMGDVSEIARVVRTTIAKERLTTESGCVLLMYSPAPLYNPSTKEMTHWAGHWYRGTEICTP</sequence>